<evidence type="ECO:0000256" key="1">
    <source>
        <dbReference type="ARBA" id="ARBA00004370"/>
    </source>
</evidence>
<dbReference type="SUPFAM" id="SSF69593">
    <property type="entry name" value="Glycerol-3-phosphate (1)-acyltransferase"/>
    <property type="match status" value="1"/>
</dbReference>
<comment type="caution">
    <text evidence="15">The sequence shown here is derived from an EMBL/GenBank/DDBJ whole genome shotgun (WGS) entry which is preliminary data.</text>
</comment>
<keyword evidence="8" id="KW-0443">Lipid metabolism</keyword>
<dbReference type="InterPro" id="IPR045252">
    <property type="entry name" value="LPCAT1-like"/>
</dbReference>
<evidence type="ECO:0000256" key="7">
    <source>
        <dbReference type="ARBA" id="ARBA00022989"/>
    </source>
</evidence>
<evidence type="ECO:0000256" key="2">
    <source>
        <dbReference type="ARBA" id="ARBA00005189"/>
    </source>
</evidence>
<dbReference type="PANTHER" id="PTHR23063">
    <property type="entry name" value="PHOSPHOLIPID ACYLTRANSFERASE"/>
    <property type="match status" value="1"/>
</dbReference>
<accession>A0A5J4V5N9</accession>
<feature type="transmembrane region" description="Helical" evidence="13">
    <location>
        <begin position="48"/>
        <end position="70"/>
    </location>
</feature>
<evidence type="ECO:0000313" key="16">
    <source>
        <dbReference type="Proteomes" id="UP000324800"/>
    </source>
</evidence>
<evidence type="ECO:0000256" key="12">
    <source>
        <dbReference type="ARBA" id="ARBA00023315"/>
    </source>
</evidence>
<comment type="pathway">
    <text evidence="2">Lipid metabolism.</text>
</comment>
<protein>
    <submittedName>
        <fullName evidence="15">Putative lysophospholipid acyltransferase LPEAT1</fullName>
    </submittedName>
</protein>
<dbReference type="AlphaFoldDB" id="A0A5J4V5N9"/>
<dbReference type="Pfam" id="PF01553">
    <property type="entry name" value="Acyltransferase"/>
    <property type="match status" value="1"/>
</dbReference>
<keyword evidence="12 15" id="KW-0012">Acyltransferase</keyword>
<keyword evidence="6 13" id="KW-0812">Transmembrane</keyword>
<evidence type="ECO:0000256" key="9">
    <source>
        <dbReference type="ARBA" id="ARBA00023136"/>
    </source>
</evidence>
<dbReference type="GO" id="GO:0008374">
    <property type="term" value="F:O-acyltransferase activity"/>
    <property type="evidence" value="ECO:0007669"/>
    <property type="project" value="InterPro"/>
</dbReference>
<proteinExistence type="inferred from homology"/>
<dbReference type="GO" id="GO:0008654">
    <property type="term" value="P:phospholipid biosynthetic process"/>
    <property type="evidence" value="ECO:0007669"/>
    <property type="project" value="UniProtKB-KW"/>
</dbReference>
<sequence>MFSIYKQPPEVIKKCLDHPGLRCYVHQHYNYSLYEAFKLYIFPGPLGFAIRLAAMLIIYSFHFLLQKLIFLNYKDWDHPAPHWRRRASQITMRYCCRVCMWCGGFYWIKRIDHSKERPKSKNWEDQPRFNYLEDKYPLVGNHCTFMDVLTICMCMGAPSLMGHSGVKKEYTARFLLKAFRCLVVYRNKQEAPEGYSVSKALIDRVEEAFDPKEEQNPPYAPLVFPEGTTSNGLYITRFHKGVFVPGRPVRPFTLKYPGKHFSNHYDTIPVMRLIYGMLTQFWNPFEMHIYDLYIPDEDERSNPDLYAANVGKFVAEKLDVPYIDGSGYIYAKLVGDILIDNKVSIDQIDSEVAKLDLIQERGKQDRKDNGIELKEQQDKLKTLV</sequence>
<evidence type="ECO:0000256" key="13">
    <source>
        <dbReference type="SAM" id="Phobius"/>
    </source>
</evidence>
<evidence type="ECO:0000256" key="3">
    <source>
        <dbReference type="ARBA" id="ARBA00008655"/>
    </source>
</evidence>
<dbReference type="Proteomes" id="UP000324800">
    <property type="component" value="Unassembled WGS sequence"/>
</dbReference>
<dbReference type="SMART" id="SM00563">
    <property type="entry name" value="PlsC"/>
    <property type="match status" value="1"/>
</dbReference>
<dbReference type="CDD" id="cd07991">
    <property type="entry name" value="LPLAT_LPCAT1-like"/>
    <property type="match status" value="1"/>
</dbReference>
<keyword evidence="9 13" id="KW-0472">Membrane</keyword>
<evidence type="ECO:0000256" key="11">
    <source>
        <dbReference type="ARBA" id="ARBA00023264"/>
    </source>
</evidence>
<reference evidence="15 16" key="1">
    <citation type="submission" date="2019-03" db="EMBL/GenBank/DDBJ databases">
        <title>Single cell metagenomics reveals metabolic interactions within the superorganism composed of flagellate Streblomastix strix and complex community of Bacteroidetes bacteria on its surface.</title>
        <authorList>
            <person name="Treitli S.C."/>
            <person name="Kolisko M."/>
            <person name="Husnik F."/>
            <person name="Keeling P."/>
            <person name="Hampl V."/>
        </authorList>
    </citation>
    <scope>NUCLEOTIDE SEQUENCE [LARGE SCALE GENOMIC DNA]</scope>
    <source>
        <strain evidence="15">ST1C</strain>
    </source>
</reference>
<keyword evidence="11" id="KW-1208">Phospholipid metabolism</keyword>
<dbReference type="InterPro" id="IPR002123">
    <property type="entry name" value="Plipid/glycerol_acylTrfase"/>
</dbReference>
<organism evidence="15 16">
    <name type="scientific">Streblomastix strix</name>
    <dbReference type="NCBI Taxonomy" id="222440"/>
    <lineage>
        <taxon>Eukaryota</taxon>
        <taxon>Metamonada</taxon>
        <taxon>Preaxostyla</taxon>
        <taxon>Oxymonadida</taxon>
        <taxon>Streblomastigidae</taxon>
        <taxon>Streblomastix</taxon>
    </lineage>
</organism>
<evidence type="ECO:0000256" key="5">
    <source>
        <dbReference type="ARBA" id="ARBA00022679"/>
    </source>
</evidence>
<comment type="similarity">
    <text evidence="3">Belongs to the 1-acyl-sn-glycerol-3-phosphate acyltransferase family.</text>
</comment>
<evidence type="ECO:0000256" key="4">
    <source>
        <dbReference type="ARBA" id="ARBA00022516"/>
    </source>
</evidence>
<evidence type="ECO:0000256" key="10">
    <source>
        <dbReference type="ARBA" id="ARBA00023209"/>
    </source>
</evidence>
<evidence type="ECO:0000259" key="14">
    <source>
        <dbReference type="SMART" id="SM00563"/>
    </source>
</evidence>
<dbReference type="EMBL" id="SNRW01009812">
    <property type="protein sequence ID" value="KAA6377445.1"/>
    <property type="molecule type" value="Genomic_DNA"/>
</dbReference>
<keyword evidence="10" id="KW-0594">Phospholipid biosynthesis</keyword>
<evidence type="ECO:0000256" key="8">
    <source>
        <dbReference type="ARBA" id="ARBA00023098"/>
    </source>
</evidence>
<keyword evidence="5 15" id="KW-0808">Transferase</keyword>
<name>A0A5J4V5N9_9EUKA</name>
<feature type="domain" description="Phospholipid/glycerol acyltransferase" evidence="14">
    <location>
        <begin position="136"/>
        <end position="257"/>
    </location>
</feature>
<evidence type="ECO:0000256" key="6">
    <source>
        <dbReference type="ARBA" id="ARBA00022692"/>
    </source>
</evidence>
<evidence type="ECO:0000313" key="15">
    <source>
        <dbReference type="EMBL" id="KAA6377445.1"/>
    </source>
</evidence>
<comment type="subcellular location">
    <subcellularLocation>
        <location evidence="1">Membrane</location>
    </subcellularLocation>
</comment>
<keyword evidence="4" id="KW-0444">Lipid biosynthesis</keyword>
<gene>
    <name evidence="15" type="ORF">EZS28_027028</name>
</gene>
<keyword evidence="7 13" id="KW-1133">Transmembrane helix</keyword>
<dbReference type="OrthoDB" id="272512at2759"/>
<dbReference type="PANTHER" id="PTHR23063:SF52">
    <property type="entry name" value="LYSOPHOSPHATIDYLCHOLINE ACYLTRANSFERASE"/>
    <property type="match status" value="1"/>
</dbReference>
<dbReference type="GO" id="GO:0016020">
    <property type="term" value="C:membrane"/>
    <property type="evidence" value="ECO:0007669"/>
    <property type="project" value="UniProtKB-SubCell"/>
</dbReference>